<keyword evidence="1" id="KW-0805">Transcription regulation</keyword>
<dbReference type="SMART" id="SM00530">
    <property type="entry name" value="HTH_XRE"/>
    <property type="match status" value="2"/>
</dbReference>
<evidence type="ECO:0000256" key="3">
    <source>
        <dbReference type="ARBA" id="ARBA00023163"/>
    </source>
</evidence>
<evidence type="ECO:0000259" key="4">
    <source>
        <dbReference type="SMART" id="SM00530"/>
    </source>
</evidence>
<dbReference type="GO" id="GO:0003677">
    <property type="term" value="F:DNA binding"/>
    <property type="evidence" value="ECO:0007669"/>
    <property type="project" value="UniProtKB-KW"/>
</dbReference>
<dbReference type="InterPro" id="IPR010982">
    <property type="entry name" value="Lambda_DNA-bd_dom_sf"/>
</dbReference>
<evidence type="ECO:0000256" key="1">
    <source>
        <dbReference type="ARBA" id="ARBA00023015"/>
    </source>
</evidence>
<feature type="domain" description="HTH cro/C1-type" evidence="4">
    <location>
        <begin position="56"/>
        <end position="112"/>
    </location>
</feature>
<accession>A0A8S5RTV9</accession>
<dbReference type="CDD" id="cd00093">
    <property type="entry name" value="HTH_XRE"/>
    <property type="match status" value="1"/>
</dbReference>
<feature type="domain" description="HTH cro/C1-type" evidence="4">
    <location>
        <begin position="215"/>
        <end position="270"/>
    </location>
</feature>
<sequence length="327" mass="36595">MTAERYDYYQSQQEKNMAAHRTPITAAKMASETENHAKDGPCHVIALPNLPSVGGRVKYAMGAMTANQFSQRCGISATYLNQLCTGKAKTLSAYNANRIAGASSMGVTIGWLLGLKSADEKEEIKKTPGFLIANFVQQTFSEDELDRTKYILGYSWDTMRQWLYGENLPKKNEVIAIAKQLDKCTRNRATSAVEYLKMAGISEDELPNLDNFTDRLEFAKNRCGKTAKQINDEIGASHSYYSAVVRERLNVGDKFKAPLAKALDVEYEWLFKGCPNDKELAKRKGINAGRAVKDKDFVGSKAINRGSEHKKNGRKRRKNCFWNASAF</sequence>
<dbReference type="PANTHER" id="PTHR40661">
    <property type="match status" value="1"/>
</dbReference>
<evidence type="ECO:0000256" key="2">
    <source>
        <dbReference type="ARBA" id="ARBA00023125"/>
    </source>
</evidence>
<evidence type="ECO:0000313" key="5">
    <source>
        <dbReference type="EMBL" id="DAE92812.1"/>
    </source>
</evidence>
<organism evidence="5">
    <name type="scientific">Ackermannviridae sp</name>
    <dbReference type="NCBI Taxonomy" id="2831612"/>
    <lineage>
        <taxon>Viruses</taxon>
        <taxon>Duplodnaviria</taxon>
        <taxon>Heunggongvirae</taxon>
        <taxon>Uroviricota</taxon>
        <taxon>Caudoviricetes</taxon>
        <taxon>Pantevenvirales</taxon>
        <taxon>Ackermannviridae</taxon>
    </lineage>
</organism>
<protein>
    <submittedName>
        <fullName evidence="5">Repressor protein</fullName>
    </submittedName>
</protein>
<proteinExistence type="predicted"/>
<keyword evidence="3" id="KW-0804">Transcription</keyword>
<name>A0A8S5RTV9_9CAUD</name>
<keyword evidence="2" id="KW-0238">DNA-binding</keyword>
<dbReference type="SUPFAM" id="SSF47413">
    <property type="entry name" value="lambda repressor-like DNA-binding domains"/>
    <property type="match status" value="2"/>
</dbReference>
<dbReference type="Gene3D" id="1.10.260.40">
    <property type="entry name" value="lambda repressor-like DNA-binding domains"/>
    <property type="match status" value="1"/>
</dbReference>
<dbReference type="PANTHER" id="PTHR40661:SF3">
    <property type="entry name" value="FELS-1 PROPHAGE TRANSCRIPTIONAL REGULATOR"/>
    <property type="match status" value="1"/>
</dbReference>
<dbReference type="EMBL" id="BK055796">
    <property type="protein sequence ID" value="DAE92812.1"/>
    <property type="molecule type" value="Genomic_DNA"/>
</dbReference>
<dbReference type="InterPro" id="IPR001387">
    <property type="entry name" value="Cro/C1-type_HTH"/>
</dbReference>
<reference evidence="5" key="1">
    <citation type="journal article" date="2021" name="Proc. Natl. Acad. Sci. U.S.A.">
        <title>A Catalog of Tens of Thousands of Viruses from Human Metagenomes Reveals Hidden Associations with Chronic Diseases.</title>
        <authorList>
            <person name="Tisza M.J."/>
            <person name="Buck C.B."/>
        </authorList>
    </citation>
    <scope>NUCLEOTIDE SEQUENCE</scope>
    <source>
        <strain evidence="5">Cttzo28</strain>
    </source>
</reference>